<evidence type="ECO:0000256" key="5">
    <source>
        <dbReference type="ARBA" id="ARBA00022870"/>
    </source>
</evidence>
<keyword evidence="1 11" id="KW-0812">Transmembrane</keyword>
<dbReference type="EMBL" id="AJ410489">
    <property type="protein sequence ID" value="CAC85030.1"/>
    <property type="molecule type" value="Genomic_DNA"/>
</dbReference>
<evidence type="ECO:0000313" key="13">
    <source>
        <dbReference type="EMBL" id="CAC85018.1"/>
    </source>
</evidence>
<evidence type="ECO:0000256" key="3">
    <source>
        <dbReference type="ARBA" id="ARBA00022812"/>
    </source>
</evidence>
<evidence type="ECO:0000256" key="7">
    <source>
        <dbReference type="ARBA" id="ARBA00022989"/>
    </source>
</evidence>
<evidence type="ECO:0000259" key="12">
    <source>
        <dbReference type="Pfam" id="PF03554"/>
    </source>
</evidence>
<evidence type="ECO:0000313" key="17">
    <source>
        <dbReference type="EMBL" id="CAC85042.1"/>
    </source>
</evidence>
<reference evidence="13" key="1">
    <citation type="journal article" date="2003" name="Virology">
        <title>The genome of herpesvirus saimiri C488 which is capable of transforming human T cells.</title>
        <authorList>
            <person name="Ensser A."/>
            <person name="Thurau M."/>
            <person name="Wittmann S."/>
            <person name="Fickenscher H."/>
        </authorList>
    </citation>
    <scope>NUCLEOTIDE SEQUENCE</scope>
    <source>
        <strain evidence="13">C5746</strain>
        <strain evidence="14">C5945</strain>
        <strain evidence="15">C5947</strain>
        <strain evidence="16">C5952</strain>
        <strain evidence="17">C6661</strain>
    </source>
</reference>
<keyword evidence="7 11" id="KW-1133">Transmembrane helix</keyword>
<dbReference type="EMBL" id="AJ410490">
    <property type="protein sequence ID" value="CAC85036.1"/>
    <property type="molecule type" value="Genomic_DNA"/>
</dbReference>
<evidence type="ECO:0000256" key="10">
    <source>
        <dbReference type="ARBA" id="ARBA00034089"/>
    </source>
</evidence>
<keyword evidence="3" id="KW-1040">Host Golgi apparatus</keyword>
<dbReference type="EMBL" id="AJ410491">
    <property type="protein sequence ID" value="CAC85042.1"/>
    <property type="molecule type" value="Genomic_DNA"/>
</dbReference>
<keyword evidence="9" id="KW-1015">Disulfide bond</keyword>
<dbReference type="EMBL" id="AJ410486">
    <property type="protein sequence ID" value="CAC85018.1"/>
    <property type="molecule type" value="Genomic_DNA"/>
</dbReference>
<evidence type="ECO:0000256" key="4">
    <source>
        <dbReference type="ARBA" id="ARBA00022844"/>
    </source>
</evidence>
<protein>
    <recommendedName>
        <fullName evidence="12">Herpesvirus envelope glycoprotein N domain-containing protein</fullName>
    </recommendedName>
</protein>
<evidence type="ECO:0000313" key="16">
    <source>
        <dbReference type="EMBL" id="CAC85036.1"/>
    </source>
</evidence>
<keyword evidence="2" id="KW-0732">Signal</keyword>
<dbReference type="HAMAP" id="MF_04037">
    <property type="entry name" value="HSV_GN"/>
    <property type="match status" value="1"/>
</dbReference>
<organism evidence="13">
    <name type="scientific">Saimiriine herpesvirus 2</name>
    <name type="common">SaHV-2</name>
    <name type="synonym">Herpesvirus saimiri</name>
    <dbReference type="NCBI Taxonomy" id="10381"/>
    <lineage>
        <taxon>Viruses</taxon>
        <taxon>Duplodnaviria</taxon>
        <taxon>Heunggongvirae</taxon>
        <taxon>Peploviricota</taxon>
        <taxon>Herviviricetes</taxon>
        <taxon>Herpesvirales</taxon>
        <taxon>Orthoherpesviridae</taxon>
        <taxon>Gammaherpesvirinae</taxon>
        <taxon>Rhadinovirus</taxon>
        <taxon>Rhadinovirus saimiriinegamma2</taxon>
    </lineage>
</organism>
<feature type="domain" description="Herpesvirus envelope glycoprotein N" evidence="12">
    <location>
        <begin position="22"/>
        <end position="92"/>
    </location>
</feature>
<dbReference type="InterPro" id="IPR034707">
    <property type="entry name" value="HSV_GN"/>
</dbReference>
<evidence type="ECO:0000256" key="6">
    <source>
        <dbReference type="ARBA" id="ARBA00022879"/>
    </source>
</evidence>
<dbReference type="GO" id="GO:0019031">
    <property type="term" value="C:viral envelope"/>
    <property type="evidence" value="ECO:0007669"/>
    <property type="project" value="UniProtKB-KW"/>
</dbReference>
<accession>Q805I2</accession>
<dbReference type="InterPro" id="IPR005211">
    <property type="entry name" value="Herpes_glycoprotein_N_domain"/>
</dbReference>
<sequence>MKMSWQVFICFLIIWIICLEASNSTEPSLTTSHSTMYNTNFYSNSCSADTYVPNIKTFSSVWAIVNLIEFFFTCLLYLRYLCFVKFISKLTK</sequence>
<keyword evidence="5" id="KW-1043">Host membrane</keyword>
<evidence type="ECO:0000256" key="2">
    <source>
        <dbReference type="ARBA" id="ARBA00022729"/>
    </source>
</evidence>
<feature type="transmembrane region" description="Helical" evidence="11">
    <location>
        <begin position="61"/>
        <end position="82"/>
    </location>
</feature>
<keyword evidence="6" id="KW-0261">Viral envelope protein</keyword>
<comment type="function">
    <text evidence="10">Envelope glycoprotein necessary for proper maturation of gM and modulation of its membrane fusion activity. Also plays a critical role in virion morphogenesis.</text>
</comment>
<evidence type="ECO:0000256" key="8">
    <source>
        <dbReference type="ARBA" id="ARBA00023136"/>
    </source>
</evidence>
<evidence type="ECO:0000256" key="1">
    <source>
        <dbReference type="ARBA" id="ARBA00022692"/>
    </source>
</evidence>
<name>Q805I2_SHV2</name>
<evidence type="ECO:0000256" key="9">
    <source>
        <dbReference type="ARBA" id="ARBA00023157"/>
    </source>
</evidence>
<evidence type="ECO:0000256" key="11">
    <source>
        <dbReference type="SAM" id="Phobius"/>
    </source>
</evidence>
<organismHost>
    <name type="scientific">Saimiri sciureus</name>
    <name type="common">Common squirrel monkey</name>
    <dbReference type="NCBI Taxonomy" id="9521"/>
</organismHost>
<dbReference type="EMBL" id="AJ410488">
    <property type="protein sequence ID" value="CAC85024.1"/>
    <property type="molecule type" value="Genomic_DNA"/>
</dbReference>
<evidence type="ECO:0000313" key="15">
    <source>
        <dbReference type="EMBL" id="CAC85030.1"/>
    </source>
</evidence>
<proteinExistence type="inferred from homology"/>
<dbReference type="Pfam" id="PF03554">
    <property type="entry name" value="Herpes_UL73"/>
    <property type="match status" value="1"/>
</dbReference>
<keyword evidence="4" id="KW-0946">Virion</keyword>
<evidence type="ECO:0000313" key="14">
    <source>
        <dbReference type="EMBL" id="CAC85024.1"/>
    </source>
</evidence>
<keyword evidence="8 11" id="KW-0472">Membrane</keyword>